<dbReference type="Pfam" id="PF05056">
    <property type="entry name" value="DUF674"/>
    <property type="match status" value="1"/>
</dbReference>
<organism evidence="1 2">
    <name type="scientific">Panicum miliaceum</name>
    <name type="common">Proso millet</name>
    <name type="synonym">Broomcorn millet</name>
    <dbReference type="NCBI Taxonomy" id="4540"/>
    <lineage>
        <taxon>Eukaryota</taxon>
        <taxon>Viridiplantae</taxon>
        <taxon>Streptophyta</taxon>
        <taxon>Embryophyta</taxon>
        <taxon>Tracheophyta</taxon>
        <taxon>Spermatophyta</taxon>
        <taxon>Magnoliopsida</taxon>
        <taxon>Liliopsida</taxon>
        <taxon>Poales</taxon>
        <taxon>Poaceae</taxon>
        <taxon>PACMAD clade</taxon>
        <taxon>Panicoideae</taxon>
        <taxon>Panicodae</taxon>
        <taxon>Paniceae</taxon>
        <taxon>Panicinae</taxon>
        <taxon>Panicum</taxon>
        <taxon>Panicum sect. Panicum</taxon>
    </lineage>
</organism>
<gene>
    <name evidence="1" type="ORF">C2845_PM07G01310</name>
</gene>
<accession>A0A3L6SQV1</accession>
<dbReference type="Proteomes" id="UP000275267">
    <property type="component" value="Unassembled WGS sequence"/>
</dbReference>
<dbReference type="PANTHER" id="PTHR33103:SF19">
    <property type="entry name" value="OS09G0544700 PROTEIN"/>
    <property type="match status" value="1"/>
</dbReference>
<dbReference type="OrthoDB" id="10551307at2759"/>
<comment type="caution">
    <text evidence="1">The sequence shown here is derived from an EMBL/GenBank/DDBJ whole genome shotgun (WGS) entry which is preliminary data.</text>
</comment>
<dbReference type="PANTHER" id="PTHR33103">
    <property type="entry name" value="OS01G0153900 PROTEIN"/>
    <property type="match status" value="1"/>
</dbReference>
<name>A0A3L6SQV1_PANMI</name>
<dbReference type="InterPro" id="IPR007750">
    <property type="entry name" value="DUF674"/>
</dbReference>
<protein>
    <submittedName>
        <fullName evidence="1">Uncharacterized protein</fullName>
    </submittedName>
</protein>
<keyword evidence="2" id="KW-1185">Reference proteome</keyword>
<dbReference type="AlphaFoldDB" id="A0A3L6SQV1"/>
<evidence type="ECO:0000313" key="2">
    <source>
        <dbReference type="Proteomes" id="UP000275267"/>
    </source>
</evidence>
<proteinExistence type="predicted"/>
<reference evidence="2" key="1">
    <citation type="journal article" date="2019" name="Nat. Commun.">
        <title>The genome of broomcorn millet.</title>
        <authorList>
            <person name="Zou C."/>
            <person name="Miki D."/>
            <person name="Li D."/>
            <person name="Tang Q."/>
            <person name="Xiao L."/>
            <person name="Rajput S."/>
            <person name="Deng P."/>
            <person name="Jia W."/>
            <person name="Huang R."/>
            <person name="Zhang M."/>
            <person name="Sun Y."/>
            <person name="Hu J."/>
            <person name="Fu X."/>
            <person name="Schnable P.S."/>
            <person name="Li F."/>
            <person name="Zhang H."/>
            <person name="Feng B."/>
            <person name="Zhu X."/>
            <person name="Liu R."/>
            <person name="Schnable J.C."/>
            <person name="Zhu J.-K."/>
            <person name="Zhang H."/>
        </authorList>
    </citation>
    <scope>NUCLEOTIDE SEQUENCE [LARGE SCALE GENOMIC DNA]</scope>
</reference>
<dbReference type="EMBL" id="PQIB02000004">
    <property type="protein sequence ID" value="RLN25026.1"/>
    <property type="molecule type" value="Genomic_DNA"/>
</dbReference>
<sequence length="74" mass="7770">MDDLVVKPIAAGLSGAALLSALGVAADPDDVREETVPFGYKEGLDLLLASLRSKTALTDVFLPAVAPAARRRRH</sequence>
<evidence type="ECO:0000313" key="1">
    <source>
        <dbReference type="EMBL" id="RLN25026.1"/>
    </source>
</evidence>